<reference evidence="3" key="1">
    <citation type="submission" date="2015-07" db="EMBL/GenBank/DDBJ databases">
        <authorList>
            <person name="Urmite Genomes"/>
        </authorList>
    </citation>
    <scope>NUCLEOTIDE SEQUENCE [LARGE SCALE GENOMIC DNA]</scope>
    <source>
        <strain evidence="3">type strain: ATCC 49404</strain>
    </source>
</reference>
<dbReference type="Proteomes" id="UP000199147">
    <property type="component" value="Unassembled WGS sequence"/>
</dbReference>
<evidence type="ECO:0000313" key="3">
    <source>
        <dbReference type="Proteomes" id="UP000199147"/>
    </source>
</evidence>
<keyword evidence="1" id="KW-1133">Transmembrane helix</keyword>
<dbReference type="EMBL" id="CWKH01000003">
    <property type="protein sequence ID" value="CRZ18711.1"/>
    <property type="molecule type" value="Genomic_DNA"/>
</dbReference>
<dbReference type="GeneID" id="300560545"/>
<evidence type="ECO:0000313" key="2">
    <source>
        <dbReference type="EMBL" id="CRZ18711.1"/>
    </source>
</evidence>
<feature type="transmembrane region" description="Helical" evidence="1">
    <location>
        <begin position="7"/>
        <end position="29"/>
    </location>
</feature>
<organism evidence="2 3">
    <name type="scientific">Mycolicibacterium neworleansense</name>
    <dbReference type="NCBI Taxonomy" id="146018"/>
    <lineage>
        <taxon>Bacteria</taxon>
        <taxon>Bacillati</taxon>
        <taxon>Actinomycetota</taxon>
        <taxon>Actinomycetes</taxon>
        <taxon>Mycobacteriales</taxon>
        <taxon>Mycobacteriaceae</taxon>
        <taxon>Mycolicibacterium</taxon>
    </lineage>
</organism>
<dbReference type="RefSeq" id="WP_029110268.1">
    <property type="nucleotide sequence ID" value="NZ_CWKH01000003.1"/>
</dbReference>
<dbReference type="STRING" id="146018.BN2156_05617"/>
<accession>A0A0H5RXX8</accession>
<name>A0A0H5RXX8_9MYCO</name>
<proteinExistence type="predicted"/>
<evidence type="ECO:0000256" key="1">
    <source>
        <dbReference type="SAM" id="Phobius"/>
    </source>
</evidence>
<dbReference type="AlphaFoldDB" id="A0A0H5RXX8"/>
<gene>
    <name evidence="2" type="primary">arfB</name>
    <name evidence="2" type="ORF">BN2156_05617</name>
</gene>
<keyword evidence="1" id="KW-0812">Transmembrane</keyword>
<keyword evidence="3" id="KW-1185">Reference proteome</keyword>
<keyword evidence="1" id="KW-0472">Membrane</keyword>
<protein>
    <submittedName>
        <fullName evidence="2">Putative membrane protein ArfB</fullName>
    </submittedName>
</protein>
<sequence length="51" mass="5782">MDFVIQWLWYLLAFVVGSLVAWLISVVTVKPTSEEEAFAELPGSREIGARR</sequence>